<dbReference type="RefSeq" id="XP_002781790.1">
    <property type="nucleotide sequence ID" value="XM_002781744.1"/>
</dbReference>
<dbReference type="InParanoid" id="C5KPK9"/>
<dbReference type="Proteomes" id="UP000007800">
    <property type="component" value="Unassembled WGS sequence"/>
</dbReference>
<dbReference type="OrthoDB" id="8060176at2759"/>
<dbReference type="AlphaFoldDB" id="C5KPK9"/>
<name>C5KPK9_PERM5</name>
<protein>
    <submittedName>
        <fullName evidence="1">Transposable element Tc3 transposase, putative</fullName>
    </submittedName>
</protein>
<accession>C5KPK9</accession>
<sequence length="190" mass="21448">MPQKLLLTDAVVVKRLAEGAKNLEVVKELGRDHRTIKKYLEDPSKVYQRGRKLKREMVRAPLATSKELFDAAEVSKGSKSTRCKVLKSIGKVLKANPRPSLTKTHKEERVRWAKDNMKTDFSKVLWTDESRATLDGPDGWARGWIMDGTCPSRSKRQQGGSGVMIWAGIIEGKVFGPVRDQQKVKMNSQE</sequence>
<dbReference type="InterPro" id="IPR036397">
    <property type="entry name" value="RNaseH_sf"/>
</dbReference>
<reference evidence="1 2" key="1">
    <citation type="submission" date="2008-07" db="EMBL/GenBank/DDBJ databases">
        <authorList>
            <person name="El-Sayed N."/>
            <person name="Caler E."/>
            <person name="Inman J."/>
            <person name="Amedeo P."/>
            <person name="Hass B."/>
            <person name="Wortman J."/>
        </authorList>
    </citation>
    <scope>NUCLEOTIDE SEQUENCE [LARGE SCALE GENOMIC DNA]</scope>
    <source>
        <strain evidence="2">ATCC 50983 / TXsc</strain>
    </source>
</reference>
<dbReference type="GO" id="GO:0003676">
    <property type="term" value="F:nucleic acid binding"/>
    <property type="evidence" value="ECO:0007669"/>
    <property type="project" value="InterPro"/>
</dbReference>
<evidence type="ECO:0000313" key="1">
    <source>
        <dbReference type="EMBL" id="EER13585.1"/>
    </source>
</evidence>
<organism evidence="2">
    <name type="scientific">Perkinsus marinus (strain ATCC 50983 / TXsc)</name>
    <dbReference type="NCBI Taxonomy" id="423536"/>
    <lineage>
        <taxon>Eukaryota</taxon>
        <taxon>Sar</taxon>
        <taxon>Alveolata</taxon>
        <taxon>Perkinsozoa</taxon>
        <taxon>Perkinsea</taxon>
        <taxon>Perkinsida</taxon>
        <taxon>Perkinsidae</taxon>
        <taxon>Perkinsus</taxon>
    </lineage>
</organism>
<proteinExistence type="predicted"/>
<dbReference type="Gene3D" id="3.30.420.10">
    <property type="entry name" value="Ribonuclease H-like superfamily/Ribonuclease H"/>
    <property type="match status" value="1"/>
</dbReference>
<keyword evidence="2" id="KW-1185">Reference proteome</keyword>
<evidence type="ECO:0000313" key="2">
    <source>
        <dbReference type="Proteomes" id="UP000007800"/>
    </source>
</evidence>
<dbReference type="GeneID" id="9042555"/>
<dbReference type="EMBL" id="GG675133">
    <property type="protein sequence ID" value="EER13585.1"/>
    <property type="molecule type" value="Genomic_DNA"/>
</dbReference>
<gene>
    <name evidence="1" type="ORF">Pmar_PMAR003799</name>
</gene>